<dbReference type="PANTHER" id="PTHR40455:SF1">
    <property type="entry name" value="ANTITOXIN HIGA"/>
    <property type="match status" value="1"/>
</dbReference>
<sequence length="136" mass="14950">MMLTLDREFYGALLAAYQPQVIQSEATYKEALAALETLLSKGEELTAEESAVATLLATLLEAYEDQQIDQMPPDVVLPCEMLCHLMEVRDLRQADLIPLVGSRGLVSEIVNGKRAISKTQAKVLAAFFHVSPALFI</sequence>
<dbReference type="GO" id="GO:0001046">
    <property type="term" value="F:core promoter sequence-specific DNA binding"/>
    <property type="evidence" value="ECO:0007669"/>
    <property type="project" value="TreeGrafter"/>
</dbReference>
<dbReference type="Gene3D" id="1.10.260.40">
    <property type="entry name" value="lambda repressor-like DNA-binding domains"/>
    <property type="match status" value="1"/>
</dbReference>
<evidence type="ECO:0000313" key="2">
    <source>
        <dbReference type="EMBL" id="PZO37838.1"/>
    </source>
</evidence>
<dbReference type="Proteomes" id="UP000249081">
    <property type="component" value="Unassembled WGS sequence"/>
</dbReference>
<proteinExistence type="predicted"/>
<dbReference type="PANTHER" id="PTHR40455">
    <property type="entry name" value="ANTITOXIN HIGA"/>
    <property type="match status" value="1"/>
</dbReference>
<reference evidence="2 3" key="2">
    <citation type="submission" date="2018-06" db="EMBL/GenBank/DDBJ databases">
        <title>Metagenomic assembly of (sub)arctic Cyanobacteria and their associated microbiome from non-axenic cultures.</title>
        <authorList>
            <person name="Baurain D."/>
        </authorList>
    </citation>
    <scope>NUCLEOTIDE SEQUENCE [LARGE SCALE GENOMIC DNA]</scope>
    <source>
        <strain evidence="2">ULC041bin1</strain>
    </source>
</reference>
<feature type="domain" description="HTH cro/C1-type" evidence="1">
    <location>
        <begin position="102"/>
        <end position="135"/>
    </location>
</feature>
<gene>
    <name evidence="2" type="ORF">DCF17_15415</name>
</gene>
<accession>A0A2W4Y3D0</accession>
<organism evidence="2 3">
    <name type="scientific">Shackletoniella antarctica</name>
    <dbReference type="NCBI Taxonomy" id="268115"/>
    <lineage>
        <taxon>Bacteria</taxon>
        <taxon>Bacillati</taxon>
        <taxon>Cyanobacteriota</taxon>
        <taxon>Cyanophyceae</taxon>
        <taxon>Oculatellales</taxon>
        <taxon>Oculatellaceae</taxon>
        <taxon>Shackletoniella</taxon>
    </lineage>
</organism>
<dbReference type="PROSITE" id="PS50943">
    <property type="entry name" value="HTH_CROC1"/>
    <property type="match status" value="1"/>
</dbReference>
<dbReference type="InterPro" id="IPR010982">
    <property type="entry name" value="Lambda_DNA-bd_dom_sf"/>
</dbReference>
<dbReference type="EMBL" id="QBMN01000114">
    <property type="protein sequence ID" value="PZO37838.1"/>
    <property type="molecule type" value="Genomic_DNA"/>
</dbReference>
<reference evidence="3" key="1">
    <citation type="submission" date="2018-04" db="EMBL/GenBank/DDBJ databases">
        <authorList>
            <person name="Cornet L."/>
        </authorList>
    </citation>
    <scope>NUCLEOTIDE SEQUENCE [LARGE SCALE GENOMIC DNA]</scope>
</reference>
<name>A0A2W4Y3D0_9CYAN</name>
<evidence type="ECO:0000313" key="3">
    <source>
        <dbReference type="Proteomes" id="UP000249081"/>
    </source>
</evidence>
<dbReference type="InterPro" id="IPR039060">
    <property type="entry name" value="Antitox_HigA"/>
</dbReference>
<protein>
    <submittedName>
        <fullName evidence="2">Transcriptional regulator</fullName>
    </submittedName>
</protein>
<dbReference type="SUPFAM" id="SSF47413">
    <property type="entry name" value="lambda repressor-like DNA-binding domains"/>
    <property type="match status" value="1"/>
</dbReference>
<comment type="caution">
    <text evidence="2">The sequence shown here is derived from an EMBL/GenBank/DDBJ whole genome shotgun (WGS) entry which is preliminary data.</text>
</comment>
<dbReference type="GO" id="GO:0006355">
    <property type="term" value="P:regulation of DNA-templated transcription"/>
    <property type="evidence" value="ECO:0007669"/>
    <property type="project" value="InterPro"/>
</dbReference>
<evidence type="ECO:0000259" key="1">
    <source>
        <dbReference type="PROSITE" id="PS50943"/>
    </source>
</evidence>
<dbReference type="AlphaFoldDB" id="A0A2W4Y3D0"/>
<dbReference type="InterPro" id="IPR001387">
    <property type="entry name" value="Cro/C1-type_HTH"/>
</dbReference>